<protein>
    <submittedName>
        <fullName evidence="1">Sel1 repeat protein</fullName>
    </submittedName>
</protein>
<dbReference type="SMART" id="SM00671">
    <property type="entry name" value="SEL1"/>
    <property type="match status" value="10"/>
</dbReference>
<dbReference type="OrthoDB" id="5365194at2"/>
<dbReference type="InterPro" id="IPR006597">
    <property type="entry name" value="Sel1-like"/>
</dbReference>
<dbReference type="AlphaFoldDB" id="A0A3S4Z8U6"/>
<gene>
    <name evidence="1" type="ORF">NCTC12742_00983</name>
</gene>
<dbReference type="STRING" id="28091.SAMEA3174300_01607"/>
<evidence type="ECO:0000313" key="1">
    <source>
        <dbReference type="EMBL" id="VEJ51003.1"/>
    </source>
</evidence>
<reference evidence="1 2" key="1">
    <citation type="submission" date="2018-12" db="EMBL/GenBank/DDBJ databases">
        <authorList>
            <consortium name="Pathogen Informatics"/>
        </authorList>
    </citation>
    <scope>NUCLEOTIDE SEQUENCE [LARGE SCALE GENOMIC DNA]</scope>
    <source>
        <strain evidence="1 2">NCTC12742</strain>
    </source>
</reference>
<sequence length="468" mass="52515">MNTQPMDQLFQQALDMLNTEHPDLTQATYLLQKAAYAGHIEAAFQLAGCLLSSTPTQADLNQAVYWLDKAAQTGHTYARYNLLQMHEANKDPIENLIGGYLKLAEEGFVPAQVRMLQYYLATHQAEKALHWAKTAAEQNHPQAQYYLAQHYQYAQHPDLAQAHRLYHAAAEQGLAAAHWQLGNQYRFGQGTEKNLETALIHLRQAAEQGIAPAQNALAELLTNIKPQEAFEWFQTASEQNDSDAHAALAHIYLVGQLTERNSEKARQHAEAAAQQNHPEATRILGDIYRYGLGVPADHETAQQLYRRASDLGSNAAMQKLLAETALQTPEAYETLKQQALQRQHTEKTYQEAFANHYGLSRPQNHQQALALYTEAAEAGHAKAQTNLGMMYYNGHGTKQDAQQAAKWFHAAADQSDPTAQYNLACLYRHGHGVEQDNFRACQWLQNAINSGHDHPDALQQLLHTWQTE</sequence>
<dbReference type="Gene3D" id="1.25.40.10">
    <property type="entry name" value="Tetratricopeptide repeat domain"/>
    <property type="match status" value="4"/>
</dbReference>
<dbReference type="PANTHER" id="PTHR11102:SF160">
    <property type="entry name" value="ERAD-ASSOCIATED E3 UBIQUITIN-PROTEIN LIGASE COMPONENT HRD3"/>
    <property type="match status" value="1"/>
</dbReference>
<name>A0A3S4Z8U6_9NEIS</name>
<dbReference type="InterPro" id="IPR050767">
    <property type="entry name" value="Sel1_AlgK"/>
</dbReference>
<dbReference type="RefSeq" id="WP_004285957.1">
    <property type="nucleotide sequence ID" value="NZ_CAUJRG010000007.1"/>
</dbReference>
<evidence type="ECO:0000313" key="2">
    <source>
        <dbReference type="Proteomes" id="UP000272771"/>
    </source>
</evidence>
<keyword evidence="2" id="KW-1185">Reference proteome</keyword>
<dbReference type="SUPFAM" id="SSF81901">
    <property type="entry name" value="HCP-like"/>
    <property type="match status" value="4"/>
</dbReference>
<dbReference type="InterPro" id="IPR011990">
    <property type="entry name" value="TPR-like_helical_dom_sf"/>
</dbReference>
<accession>A0A3S4Z8U6</accession>
<proteinExistence type="predicted"/>
<dbReference type="EMBL" id="LR134533">
    <property type="protein sequence ID" value="VEJ51003.1"/>
    <property type="molecule type" value="Genomic_DNA"/>
</dbReference>
<dbReference type="PANTHER" id="PTHR11102">
    <property type="entry name" value="SEL-1-LIKE PROTEIN"/>
    <property type="match status" value="1"/>
</dbReference>
<dbReference type="Proteomes" id="UP000272771">
    <property type="component" value="Chromosome"/>
</dbReference>
<dbReference type="Pfam" id="PF08238">
    <property type="entry name" value="Sel1"/>
    <property type="match status" value="11"/>
</dbReference>
<organism evidence="1 2">
    <name type="scientific">Neisseria weaveri</name>
    <dbReference type="NCBI Taxonomy" id="28091"/>
    <lineage>
        <taxon>Bacteria</taxon>
        <taxon>Pseudomonadati</taxon>
        <taxon>Pseudomonadota</taxon>
        <taxon>Betaproteobacteria</taxon>
        <taxon>Neisseriales</taxon>
        <taxon>Neisseriaceae</taxon>
        <taxon>Neisseria</taxon>
    </lineage>
</organism>